<keyword evidence="3" id="KW-1185">Reference proteome</keyword>
<comment type="caution">
    <text evidence="2">The sequence shown here is derived from an EMBL/GenBank/DDBJ whole genome shotgun (WGS) entry which is preliminary data.</text>
</comment>
<dbReference type="InterPro" id="IPR017451">
    <property type="entry name" value="F-box-assoc_interact_dom"/>
</dbReference>
<protein>
    <recommendedName>
        <fullName evidence="1">F-box associated beta-propeller type 3 domain-containing protein</fullName>
    </recommendedName>
</protein>
<gene>
    <name evidence="2" type="ORF">Sjap_000285</name>
</gene>
<dbReference type="NCBIfam" id="TIGR01640">
    <property type="entry name" value="F_box_assoc_1"/>
    <property type="match status" value="1"/>
</dbReference>
<reference evidence="2 3" key="1">
    <citation type="submission" date="2024-01" db="EMBL/GenBank/DDBJ databases">
        <title>Genome assemblies of Stephania.</title>
        <authorList>
            <person name="Yang L."/>
        </authorList>
    </citation>
    <scope>NUCLEOTIDE SEQUENCE [LARGE SCALE GENOMIC DNA]</scope>
    <source>
        <strain evidence="2">QJT</strain>
        <tissue evidence="2">Leaf</tissue>
    </source>
</reference>
<dbReference type="PANTHER" id="PTHR31672">
    <property type="entry name" value="BNACNNG10540D PROTEIN"/>
    <property type="match status" value="1"/>
</dbReference>
<dbReference type="SUPFAM" id="SSF81383">
    <property type="entry name" value="F-box domain"/>
    <property type="match status" value="1"/>
</dbReference>
<dbReference type="InterPro" id="IPR013187">
    <property type="entry name" value="F-box-assoc_dom_typ3"/>
</dbReference>
<accession>A0AAP0KKB4</accession>
<feature type="domain" description="F-box associated beta-propeller type 3" evidence="1">
    <location>
        <begin position="92"/>
        <end position="238"/>
    </location>
</feature>
<dbReference type="PANTHER" id="PTHR31672:SF13">
    <property type="entry name" value="F-BOX PROTEIN CPR30-LIKE"/>
    <property type="match status" value="1"/>
</dbReference>
<sequence>MINSSLLAKLTDDVIFYGILTKLPTKSLSRFKCVDKSWCAWITNPQFTKLQLLNQNFSTLTEDDLIALGTLKDQRLFSLPNIDWDNDGDNGLNKLVEMDYPFKSPYTYAYILGSCNGLLLVQIYDINDTGDPPKYLRLYIWNPCKKDDYITLPLRTYNSLHEYHSYEVAVGFGHDSNADDYKVIIINSSTTTREGIIYTTRTKIWRKIPQVPQDMNFRGNGHFVNEVVHWLGKRKYEERFLSFRKTGKDL</sequence>
<evidence type="ECO:0000259" key="1">
    <source>
        <dbReference type="Pfam" id="PF08268"/>
    </source>
</evidence>
<dbReference type="InterPro" id="IPR050796">
    <property type="entry name" value="SCF_F-box_component"/>
</dbReference>
<evidence type="ECO:0000313" key="2">
    <source>
        <dbReference type="EMBL" id="KAK9152805.1"/>
    </source>
</evidence>
<proteinExistence type="predicted"/>
<dbReference type="Pfam" id="PF08268">
    <property type="entry name" value="FBA_3"/>
    <property type="match status" value="1"/>
</dbReference>
<dbReference type="Proteomes" id="UP001417504">
    <property type="component" value="Unassembled WGS sequence"/>
</dbReference>
<dbReference type="AlphaFoldDB" id="A0AAP0KKB4"/>
<organism evidence="2 3">
    <name type="scientific">Stephania japonica</name>
    <dbReference type="NCBI Taxonomy" id="461633"/>
    <lineage>
        <taxon>Eukaryota</taxon>
        <taxon>Viridiplantae</taxon>
        <taxon>Streptophyta</taxon>
        <taxon>Embryophyta</taxon>
        <taxon>Tracheophyta</taxon>
        <taxon>Spermatophyta</taxon>
        <taxon>Magnoliopsida</taxon>
        <taxon>Ranunculales</taxon>
        <taxon>Menispermaceae</taxon>
        <taxon>Menispermoideae</taxon>
        <taxon>Cissampelideae</taxon>
        <taxon>Stephania</taxon>
    </lineage>
</organism>
<name>A0AAP0KKB4_9MAGN</name>
<dbReference type="EMBL" id="JBBNAE010000001">
    <property type="protein sequence ID" value="KAK9152805.1"/>
    <property type="molecule type" value="Genomic_DNA"/>
</dbReference>
<dbReference type="InterPro" id="IPR036047">
    <property type="entry name" value="F-box-like_dom_sf"/>
</dbReference>
<evidence type="ECO:0000313" key="3">
    <source>
        <dbReference type="Proteomes" id="UP001417504"/>
    </source>
</evidence>